<sequence length="256" mass="29250">MRKILLICLLLFTTVVVALFISTKRDNKSGSYTSKDECEKKTGKQCYLFQGLCQVGVAQNQNEAKANEKFLRECTKKIGTWQPRETASEASNYTSDLKTYRNEEFGFEFKYNPTDYGELLTDIEPKRNFNETGTGEVGLEVYFFDSFSKFNWFMNNGSFSETLRYDNATNKWVVKLAGENATKEDIYCPSEVKTKSQKLPFYVIGDSRSGRANDFGYVVDKGIIVIRNSYPSEVHQDILFDNPQKVKKVNPGCISN</sequence>
<gene>
    <name evidence="1" type="ORF">UT39_C0001G0025</name>
</gene>
<organism evidence="1 2">
    <name type="scientific">Candidatus Woesebacteria bacterium GW2011_GWA1_39_21</name>
    <dbReference type="NCBI Taxonomy" id="1618550"/>
    <lineage>
        <taxon>Bacteria</taxon>
        <taxon>Candidatus Woeseibacteriota</taxon>
    </lineage>
</organism>
<evidence type="ECO:0000313" key="1">
    <source>
        <dbReference type="EMBL" id="KKR11970.1"/>
    </source>
</evidence>
<dbReference type="Proteomes" id="UP000034246">
    <property type="component" value="Unassembled WGS sequence"/>
</dbReference>
<protein>
    <submittedName>
        <fullName evidence="1">Uncharacterized protein</fullName>
    </submittedName>
</protein>
<dbReference type="AlphaFoldDB" id="A0A0G0QNK3"/>
<accession>A0A0G0QNK3</accession>
<name>A0A0G0QNK3_9BACT</name>
<dbReference type="EMBL" id="LBWP01000001">
    <property type="protein sequence ID" value="KKR11970.1"/>
    <property type="molecule type" value="Genomic_DNA"/>
</dbReference>
<proteinExistence type="predicted"/>
<evidence type="ECO:0000313" key="2">
    <source>
        <dbReference type="Proteomes" id="UP000034246"/>
    </source>
</evidence>
<comment type="caution">
    <text evidence="1">The sequence shown here is derived from an EMBL/GenBank/DDBJ whole genome shotgun (WGS) entry which is preliminary data.</text>
</comment>
<reference evidence="1 2" key="1">
    <citation type="journal article" date="2015" name="Nature">
        <title>rRNA introns, odd ribosomes, and small enigmatic genomes across a large radiation of phyla.</title>
        <authorList>
            <person name="Brown C.T."/>
            <person name="Hug L.A."/>
            <person name="Thomas B.C."/>
            <person name="Sharon I."/>
            <person name="Castelle C.J."/>
            <person name="Singh A."/>
            <person name="Wilkins M.J."/>
            <person name="Williams K.H."/>
            <person name="Banfield J.F."/>
        </authorList>
    </citation>
    <scope>NUCLEOTIDE SEQUENCE [LARGE SCALE GENOMIC DNA]</scope>
</reference>